<name>A0A840UC30_9FIRM</name>
<dbReference type="InterPro" id="IPR050764">
    <property type="entry name" value="CbbQ/NirQ/NorQ/GpvN"/>
</dbReference>
<proteinExistence type="predicted"/>
<dbReference type="PIRSF" id="PIRSF002849">
    <property type="entry name" value="AAA_ATPase_chaperone_MoxR_prd"/>
    <property type="match status" value="1"/>
</dbReference>
<dbReference type="Gene3D" id="1.10.8.80">
    <property type="entry name" value="Magnesium chelatase subunit I, C-Terminal domain"/>
    <property type="match status" value="1"/>
</dbReference>
<dbReference type="Pfam" id="PF17863">
    <property type="entry name" value="AAA_lid_2"/>
    <property type="match status" value="1"/>
</dbReference>
<dbReference type="InterPro" id="IPR011703">
    <property type="entry name" value="ATPase_AAA-3"/>
</dbReference>
<dbReference type="EMBL" id="JACHFH010000003">
    <property type="protein sequence ID" value="MBB5335291.1"/>
    <property type="molecule type" value="Genomic_DNA"/>
</dbReference>
<dbReference type="Proteomes" id="UP000559117">
    <property type="component" value="Unassembled WGS sequence"/>
</dbReference>
<feature type="domain" description="ATPase AAA-3" evidence="1">
    <location>
        <begin position="35"/>
        <end position="165"/>
    </location>
</feature>
<protein>
    <submittedName>
        <fullName evidence="3">MoxR-like ATPase</fullName>
        <ecNumber evidence="3">3.6.3.-</ecNumber>
    </submittedName>
</protein>
<dbReference type="RefSeq" id="WP_183859144.1">
    <property type="nucleotide sequence ID" value="NZ_JACHFH010000003.1"/>
</dbReference>
<dbReference type="GO" id="GO:0016887">
    <property type="term" value="F:ATP hydrolysis activity"/>
    <property type="evidence" value="ECO:0007669"/>
    <property type="project" value="InterPro"/>
</dbReference>
<dbReference type="PANTHER" id="PTHR42759">
    <property type="entry name" value="MOXR FAMILY PROTEIN"/>
    <property type="match status" value="1"/>
</dbReference>
<dbReference type="PANTHER" id="PTHR42759:SF5">
    <property type="entry name" value="METHANOL DEHYDROGENASE REGULATOR"/>
    <property type="match status" value="1"/>
</dbReference>
<dbReference type="Gene3D" id="3.40.50.300">
    <property type="entry name" value="P-loop containing nucleotide triphosphate hydrolases"/>
    <property type="match status" value="1"/>
</dbReference>
<organism evidence="3 4">
    <name type="scientific">Pectinatus brassicae</name>
    <dbReference type="NCBI Taxonomy" id="862415"/>
    <lineage>
        <taxon>Bacteria</taxon>
        <taxon>Bacillati</taxon>
        <taxon>Bacillota</taxon>
        <taxon>Negativicutes</taxon>
        <taxon>Selenomonadales</taxon>
        <taxon>Selenomonadaceae</taxon>
        <taxon>Pectinatus</taxon>
    </lineage>
</organism>
<accession>A0A840UC30</accession>
<dbReference type="AlphaFoldDB" id="A0A840UC30"/>
<gene>
    <name evidence="3" type="ORF">HNR32_000411</name>
</gene>
<evidence type="ECO:0000259" key="1">
    <source>
        <dbReference type="Pfam" id="PF07726"/>
    </source>
</evidence>
<feature type="domain" description="ChlI/MoxR AAA lid" evidence="2">
    <location>
        <begin position="227"/>
        <end position="299"/>
    </location>
</feature>
<evidence type="ECO:0000313" key="3">
    <source>
        <dbReference type="EMBL" id="MBB5335291.1"/>
    </source>
</evidence>
<dbReference type="EC" id="3.6.3.-" evidence="3"/>
<keyword evidence="4" id="KW-1185">Reference proteome</keyword>
<dbReference type="InterPro" id="IPR041628">
    <property type="entry name" value="ChlI/MoxR_AAA_lid"/>
</dbReference>
<dbReference type="Pfam" id="PF07726">
    <property type="entry name" value="AAA_3"/>
    <property type="match status" value="1"/>
</dbReference>
<dbReference type="GO" id="GO:0005524">
    <property type="term" value="F:ATP binding"/>
    <property type="evidence" value="ECO:0007669"/>
    <property type="project" value="InterPro"/>
</dbReference>
<dbReference type="InterPro" id="IPR027417">
    <property type="entry name" value="P-loop_NTPase"/>
</dbReference>
<keyword evidence="3" id="KW-0378">Hydrolase</keyword>
<evidence type="ECO:0000259" key="2">
    <source>
        <dbReference type="Pfam" id="PF17863"/>
    </source>
</evidence>
<reference evidence="3 4" key="1">
    <citation type="submission" date="2020-08" db="EMBL/GenBank/DDBJ databases">
        <title>Genomic Encyclopedia of Type Strains, Phase IV (KMG-IV): sequencing the most valuable type-strain genomes for metagenomic binning, comparative biology and taxonomic classification.</title>
        <authorList>
            <person name="Goeker M."/>
        </authorList>
    </citation>
    <scope>NUCLEOTIDE SEQUENCE [LARGE SCALE GENOMIC DNA]</scope>
    <source>
        <strain evidence="3 4">DSM 24661</strain>
    </source>
</reference>
<dbReference type="SUPFAM" id="SSF52540">
    <property type="entry name" value="P-loop containing nucleoside triphosphate hydrolases"/>
    <property type="match status" value="1"/>
</dbReference>
<evidence type="ECO:0000313" key="4">
    <source>
        <dbReference type="Proteomes" id="UP000559117"/>
    </source>
</evidence>
<comment type="caution">
    <text evidence="3">The sequence shown here is derived from an EMBL/GenBank/DDBJ whole genome shotgun (WGS) entry which is preliminary data.</text>
</comment>
<sequence length="312" mass="34644">MNQEIEAVLNEIEQVIIGKRDVLEYILMAILADGHILIDDIPGVGKTTIAMAFAKVLGLTPKRIQFTPDTMPSDITGFSIYDKQKQGFRYIEGAVMSNLLLADEINRTSPRTQSALLQVMEEGTITIDNIVREIPRPFIVIATQNPNGFIGTQQLPESQIDRFLIRLMIGYPSVEEEIAILKGISSISLEQLHSILTKEDVITLQKRTDAIFIHDDILNYIAQLVKATRETSAVMLGISPRGTIALAKMAKARAMLLARTYVQPGDVLAVIKPVFAHRLHITGQARLQQQTADSILEDIIRKIPLPQITGSR</sequence>
<dbReference type="CDD" id="cd00009">
    <property type="entry name" value="AAA"/>
    <property type="match status" value="1"/>
</dbReference>